<dbReference type="Gene3D" id="3.40.50.1820">
    <property type="entry name" value="alpha/beta hydrolase"/>
    <property type="match status" value="1"/>
</dbReference>
<dbReference type="SUPFAM" id="SSF53474">
    <property type="entry name" value="alpha/beta-Hydrolases"/>
    <property type="match status" value="1"/>
</dbReference>
<evidence type="ECO:0000313" key="3">
    <source>
        <dbReference type="Proteomes" id="UP000542674"/>
    </source>
</evidence>
<dbReference type="GO" id="GO:0016787">
    <property type="term" value="F:hydrolase activity"/>
    <property type="evidence" value="ECO:0007669"/>
    <property type="project" value="UniProtKB-KW"/>
</dbReference>
<protein>
    <submittedName>
        <fullName evidence="2">Alpha-beta hydrolase superfamily lysophospholipase</fullName>
    </submittedName>
</protein>
<dbReference type="Proteomes" id="UP000542674">
    <property type="component" value="Unassembled WGS sequence"/>
</dbReference>
<sequence>MIESNVPGHAGELSVRTWPNLDATWLAVLVHGLGEHGGRYTHVAEELVAHGALVVAPDLVGHGRSEGRRAVLADFAGIVADVGAAISSAAADLPTVLFGHSFGGLAAVRHAQDHDVAALVLSAPLLGAWDGLDRPDDAVDPDLLSRDPEVGRRYAADPLVWHGPLPDVTLGTIEHALDEVNFGPALEHLPALWLHGADDRIVPVSDTRTGTDRIRGLRFEERIYPGARHEVLNETNRDEVLADLVSFVRRVV</sequence>
<dbReference type="InterPro" id="IPR029058">
    <property type="entry name" value="AB_hydrolase_fold"/>
</dbReference>
<organism evidence="2 3">
    <name type="scientific">Saccharothrix violaceirubra</name>
    <dbReference type="NCBI Taxonomy" id="413306"/>
    <lineage>
        <taxon>Bacteria</taxon>
        <taxon>Bacillati</taxon>
        <taxon>Actinomycetota</taxon>
        <taxon>Actinomycetes</taxon>
        <taxon>Pseudonocardiales</taxon>
        <taxon>Pseudonocardiaceae</taxon>
        <taxon>Saccharothrix</taxon>
    </lineage>
</organism>
<dbReference type="PANTHER" id="PTHR11614">
    <property type="entry name" value="PHOSPHOLIPASE-RELATED"/>
    <property type="match status" value="1"/>
</dbReference>
<gene>
    <name evidence="2" type="ORF">F4559_006035</name>
</gene>
<dbReference type="AlphaFoldDB" id="A0A7W7T8S8"/>
<comment type="caution">
    <text evidence="2">The sequence shown here is derived from an EMBL/GenBank/DDBJ whole genome shotgun (WGS) entry which is preliminary data.</text>
</comment>
<dbReference type="InterPro" id="IPR022742">
    <property type="entry name" value="Hydrolase_4"/>
</dbReference>
<dbReference type="EMBL" id="JACHJS010000001">
    <property type="protein sequence ID" value="MBB4968676.1"/>
    <property type="molecule type" value="Genomic_DNA"/>
</dbReference>
<reference evidence="2 3" key="1">
    <citation type="submission" date="2020-08" db="EMBL/GenBank/DDBJ databases">
        <title>Sequencing the genomes of 1000 actinobacteria strains.</title>
        <authorList>
            <person name="Klenk H.-P."/>
        </authorList>
    </citation>
    <scope>NUCLEOTIDE SEQUENCE [LARGE SCALE GENOMIC DNA]</scope>
    <source>
        <strain evidence="2 3">DSM 45084</strain>
    </source>
</reference>
<dbReference type="RefSeq" id="WP_184674408.1">
    <property type="nucleotide sequence ID" value="NZ_BAABAI010000006.1"/>
</dbReference>
<feature type="domain" description="Serine aminopeptidase S33" evidence="1">
    <location>
        <begin position="26"/>
        <end position="236"/>
    </location>
</feature>
<keyword evidence="3" id="KW-1185">Reference proteome</keyword>
<evidence type="ECO:0000259" key="1">
    <source>
        <dbReference type="Pfam" id="PF12146"/>
    </source>
</evidence>
<name>A0A7W7T8S8_9PSEU</name>
<dbReference type="Pfam" id="PF12146">
    <property type="entry name" value="Hydrolase_4"/>
    <property type="match status" value="1"/>
</dbReference>
<dbReference type="InterPro" id="IPR051044">
    <property type="entry name" value="MAG_DAG_Lipase"/>
</dbReference>
<evidence type="ECO:0000313" key="2">
    <source>
        <dbReference type="EMBL" id="MBB4968676.1"/>
    </source>
</evidence>
<proteinExistence type="predicted"/>
<accession>A0A7W7T8S8</accession>
<keyword evidence="2" id="KW-0378">Hydrolase</keyword>